<dbReference type="Gene3D" id="1.10.10.10">
    <property type="entry name" value="Winged helix-like DNA-binding domain superfamily/Winged helix DNA-binding domain"/>
    <property type="match status" value="1"/>
</dbReference>
<dbReference type="GO" id="GO:0046983">
    <property type="term" value="F:protein dimerization activity"/>
    <property type="evidence" value="ECO:0007669"/>
    <property type="project" value="InterPro"/>
</dbReference>
<dbReference type="GO" id="GO:0008171">
    <property type="term" value="F:O-methyltransferase activity"/>
    <property type="evidence" value="ECO:0007669"/>
    <property type="project" value="InterPro"/>
</dbReference>
<dbReference type="SUPFAM" id="SSF46785">
    <property type="entry name" value="Winged helix' DNA-binding domain"/>
    <property type="match status" value="1"/>
</dbReference>
<evidence type="ECO:0000256" key="4">
    <source>
        <dbReference type="PIRSR" id="PIRSR005739-1"/>
    </source>
</evidence>
<dbReference type="RefSeq" id="WP_101437501.1">
    <property type="nucleotide sequence ID" value="NZ_PJMY01000003.1"/>
</dbReference>
<evidence type="ECO:0000313" key="7">
    <source>
        <dbReference type="EMBL" id="PKV93955.1"/>
    </source>
</evidence>
<name>A0A2N3WJB0_9PSEU</name>
<feature type="domain" description="O-methyltransferase dimerisation" evidence="6">
    <location>
        <begin position="19"/>
        <end position="92"/>
    </location>
</feature>
<comment type="caution">
    <text evidence="7">The sequence shown here is derived from an EMBL/GenBank/DDBJ whole genome shotgun (WGS) entry which is preliminary data.</text>
</comment>
<dbReference type="GO" id="GO:0032259">
    <property type="term" value="P:methylation"/>
    <property type="evidence" value="ECO:0007669"/>
    <property type="project" value="UniProtKB-KW"/>
</dbReference>
<dbReference type="InterPro" id="IPR036390">
    <property type="entry name" value="WH_DNA-bd_sf"/>
</dbReference>
<dbReference type="PROSITE" id="PS51683">
    <property type="entry name" value="SAM_OMT_II"/>
    <property type="match status" value="1"/>
</dbReference>
<evidence type="ECO:0000256" key="2">
    <source>
        <dbReference type="ARBA" id="ARBA00022679"/>
    </source>
</evidence>
<dbReference type="Pfam" id="PF08100">
    <property type="entry name" value="Dimerisation"/>
    <property type="match status" value="1"/>
</dbReference>
<dbReference type="InterPro" id="IPR016461">
    <property type="entry name" value="COMT-like"/>
</dbReference>
<dbReference type="InterPro" id="IPR012967">
    <property type="entry name" value="COMT_dimerisation"/>
</dbReference>
<dbReference type="InterPro" id="IPR036388">
    <property type="entry name" value="WH-like_DNA-bd_sf"/>
</dbReference>
<sequence length="342" mass="38203">MSATTDETISPAPLHRVNLGFAASRVLMSAVEIDLFSLVHAEGPSTEQQLRRALNLHSRFSRHFLDVLVAYGLLRVEDGKYDNTELSRRFLVKGEPGCLGAFVEIAGSRQWTAWTRFTRALRTGEHQEDSPVDDGGELFRTHVDENPEYVRRFMSAMDSHAVRAATAVAERLDFSSYQTFTDLGGARGAFAVRLAELVPHLRGTCFDRKPAQIFFDEFVSQTDVAGRVEFVGGDFFSDPLPRSDVLVLGHVLHEWSNETRAMLIRRAYDALNPGGVLVIYDRMVGEVPDAQVLLLSLTFMLTSPAGGEYHVADCREWLSEAGFRDVRFEPVLDNHTLAIGLR</sequence>
<evidence type="ECO:0000259" key="5">
    <source>
        <dbReference type="Pfam" id="PF00891"/>
    </source>
</evidence>
<keyword evidence="1" id="KW-0489">Methyltransferase</keyword>
<dbReference type="AlphaFoldDB" id="A0A2N3WJB0"/>
<keyword evidence="8" id="KW-1185">Reference proteome</keyword>
<dbReference type="InterPro" id="IPR001077">
    <property type="entry name" value="COMT_C"/>
</dbReference>
<reference evidence="7 8" key="1">
    <citation type="submission" date="2017-12" db="EMBL/GenBank/DDBJ databases">
        <title>Sequencing the genomes of 1000 Actinobacteria strains.</title>
        <authorList>
            <person name="Klenk H.-P."/>
        </authorList>
    </citation>
    <scope>NUCLEOTIDE SEQUENCE [LARGE SCALE GENOMIC DNA]</scope>
    <source>
        <strain evidence="7 8">DSM 45165</strain>
    </source>
</reference>
<evidence type="ECO:0000313" key="8">
    <source>
        <dbReference type="Proteomes" id="UP000233750"/>
    </source>
</evidence>
<organism evidence="7 8">
    <name type="scientific">Amycolatopsis echigonensis</name>
    <dbReference type="NCBI Taxonomy" id="2576905"/>
    <lineage>
        <taxon>Bacteria</taxon>
        <taxon>Bacillati</taxon>
        <taxon>Actinomycetota</taxon>
        <taxon>Actinomycetes</taxon>
        <taxon>Pseudonocardiales</taxon>
        <taxon>Pseudonocardiaceae</taxon>
        <taxon>Amycolatopsis</taxon>
    </lineage>
</organism>
<dbReference type="EMBL" id="PJMY01000003">
    <property type="protein sequence ID" value="PKV93955.1"/>
    <property type="molecule type" value="Genomic_DNA"/>
</dbReference>
<dbReference type="SUPFAM" id="SSF53335">
    <property type="entry name" value="S-adenosyl-L-methionine-dependent methyltransferases"/>
    <property type="match status" value="1"/>
</dbReference>
<feature type="domain" description="O-methyltransferase C-terminal" evidence="5">
    <location>
        <begin position="135"/>
        <end position="324"/>
    </location>
</feature>
<feature type="active site" description="Proton acceptor" evidence="4">
    <location>
        <position position="253"/>
    </location>
</feature>
<dbReference type="Proteomes" id="UP000233750">
    <property type="component" value="Unassembled WGS sequence"/>
</dbReference>
<keyword evidence="3" id="KW-0949">S-adenosyl-L-methionine</keyword>
<dbReference type="OrthoDB" id="582216at2"/>
<gene>
    <name evidence="7" type="ORF">ATK30_4817</name>
</gene>
<dbReference type="PANTHER" id="PTHR43712:SF2">
    <property type="entry name" value="O-METHYLTRANSFERASE CICE"/>
    <property type="match status" value="1"/>
</dbReference>
<evidence type="ECO:0000256" key="1">
    <source>
        <dbReference type="ARBA" id="ARBA00022603"/>
    </source>
</evidence>
<dbReference type="Pfam" id="PF00891">
    <property type="entry name" value="Methyltransf_2"/>
    <property type="match status" value="1"/>
</dbReference>
<accession>A0A2N3WJB0</accession>
<dbReference type="CDD" id="cd02440">
    <property type="entry name" value="AdoMet_MTases"/>
    <property type="match status" value="1"/>
</dbReference>
<evidence type="ECO:0000256" key="3">
    <source>
        <dbReference type="ARBA" id="ARBA00022691"/>
    </source>
</evidence>
<dbReference type="PANTHER" id="PTHR43712">
    <property type="entry name" value="PUTATIVE (AFU_ORTHOLOGUE AFUA_4G14580)-RELATED"/>
    <property type="match status" value="1"/>
</dbReference>
<dbReference type="Gene3D" id="3.40.50.150">
    <property type="entry name" value="Vaccinia Virus protein VP39"/>
    <property type="match status" value="1"/>
</dbReference>
<evidence type="ECO:0000259" key="6">
    <source>
        <dbReference type="Pfam" id="PF08100"/>
    </source>
</evidence>
<proteinExistence type="predicted"/>
<protein>
    <submittedName>
        <fullName evidence="7">8-O-methyltransferase</fullName>
    </submittedName>
</protein>
<keyword evidence="2" id="KW-0808">Transferase</keyword>
<dbReference type="PIRSF" id="PIRSF005739">
    <property type="entry name" value="O-mtase"/>
    <property type="match status" value="1"/>
</dbReference>
<dbReference type="InterPro" id="IPR029063">
    <property type="entry name" value="SAM-dependent_MTases_sf"/>
</dbReference>